<keyword evidence="1" id="KW-0472">Membrane</keyword>
<accession>A0ABW9ZT00</accession>
<feature type="transmembrane region" description="Helical" evidence="1">
    <location>
        <begin position="20"/>
        <end position="41"/>
    </location>
</feature>
<reference evidence="3 4" key="1">
    <citation type="submission" date="2020-01" db="EMBL/GenBank/DDBJ databases">
        <title>Genome analysis.</title>
        <authorList>
            <person name="Wu S."/>
            <person name="Wang G."/>
        </authorList>
    </citation>
    <scope>NUCLEOTIDE SEQUENCE [LARGE SCALE GENOMIC DNA]</scope>
    <source>
        <strain evidence="3 4">SYL130</strain>
    </source>
</reference>
<feature type="transmembrane region" description="Helical" evidence="1">
    <location>
        <begin position="47"/>
        <end position="66"/>
    </location>
</feature>
<dbReference type="EMBL" id="JAACJS010000002">
    <property type="protein sequence ID" value="NCI48867.1"/>
    <property type="molecule type" value="Genomic_DNA"/>
</dbReference>
<evidence type="ECO:0000256" key="1">
    <source>
        <dbReference type="SAM" id="Phobius"/>
    </source>
</evidence>
<dbReference type="Proteomes" id="UP000753802">
    <property type="component" value="Unassembled WGS sequence"/>
</dbReference>
<organism evidence="3 4">
    <name type="scientific">Sediminibacterium roseum</name>
    <dbReference type="NCBI Taxonomy" id="1978412"/>
    <lineage>
        <taxon>Bacteria</taxon>
        <taxon>Pseudomonadati</taxon>
        <taxon>Bacteroidota</taxon>
        <taxon>Chitinophagia</taxon>
        <taxon>Chitinophagales</taxon>
        <taxon>Chitinophagaceae</taxon>
        <taxon>Sediminibacterium</taxon>
    </lineage>
</organism>
<keyword evidence="1" id="KW-0812">Transmembrane</keyword>
<dbReference type="RefSeq" id="WP_161817175.1">
    <property type="nucleotide sequence ID" value="NZ_JAACJS010000002.1"/>
</dbReference>
<keyword evidence="4" id="KW-1185">Reference proteome</keyword>
<evidence type="ECO:0000313" key="3">
    <source>
        <dbReference type="EMBL" id="NCI48867.1"/>
    </source>
</evidence>
<dbReference type="Pfam" id="PF13239">
    <property type="entry name" value="2TM"/>
    <property type="match status" value="1"/>
</dbReference>
<protein>
    <submittedName>
        <fullName evidence="3">2TM domain-containing protein</fullName>
    </submittedName>
</protein>
<proteinExistence type="predicted"/>
<sequence>MNPQQRDDELWQTAKARVAFKWSLAVYFIVNAFLVALWFVTDENHDYFWPVWPMMGWGLGIAFQYFHAYHGGKLNNVNAEYEKLKRREQDQNL</sequence>
<comment type="caution">
    <text evidence="3">The sequence shown here is derived from an EMBL/GenBank/DDBJ whole genome shotgun (WGS) entry which is preliminary data.</text>
</comment>
<gene>
    <name evidence="3" type="ORF">GWC95_02965</name>
</gene>
<feature type="domain" description="2TM" evidence="2">
    <location>
        <begin position="14"/>
        <end position="86"/>
    </location>
</feature>
<evidence type="ECO:0000313" key="4">
    <source>
        <dbReference type="Proteomes" id="UP000753802"/>
    </source>
</evidence>
<evidence type="ECO:0000259" key="2">
    <source>
        <dbReference type="Pfam" id="PF13239"/>
    </source>
</evidence>
<dbReference type="InterPro" id="IPR025698">
    <property type="entry name" value="2TM_dom"/>
</dbReference>
<keyword evidence="1" id="KW-1133">Transmembrane helix</keyword>
<name>A0ABW9ZT00_9BACT</name>